<dbReference type="InterPro" id="IPR031468">
    <property type="entry name" value="SMP_LBD"/>
</dbReference>
<comment type="subcellular location">
    <subcellularLocation>
        <location evidence="1">Membrane</location>
    </subcellularLocation>
    <subcellularLocation>
        <location evidence="9">Mitochondrion outer membrane</location>
        <topology evidence="9">Peripheral membrane protein</topology>
        <orientation evidence="9">Cytoplasmic side</orientation>
    </subcellularLocation>
    <subcellularLocation>
        <location evidence="9">Endoplasmic reticulum membrane</location>
        <topology evidence="9">Peripheral membrane protein</topology>
        <orientation evidence="9">Cytoplasmic side</orientation>
    </subcellularLocation>
    <text evidence="9">The ERMES/MDM complex localizes to a few discrete foci (around 10 per single cell), that represent mitochondria-endoplasmic reticulum junctions. These foci are often found next to mtDNA nucleoids.</text>
</comment>
<dbReference type="GO" id="GO:1990456">
    <property type="term" value="P:mitochondrion-endoplasmic reticulum membrane tethering"/>
    <property type="evidence" value="ECO:0007669"/>
    <property type="project" value="TreeGrafter"/>
</dbReference>
<feature type="compositionally biased region" description="Acidic residues" evidence="10">
    <location>
        <begin position="87"/>
        <end position="98"/>
    </location>
</feature>
<feature type="domain" description="SMP-LTD" evidence="11">
    <location>
        <begin position="1"/>
        <end position="346"/>
    </location>
</feature>
<keyword evidence="3 9" id="KW-1000">Mitochondrion outer membrane</keyword>
<evidence type="ECO:0000256" key="10">
    <source>
        <dbReference type="SAM" id="MobiDB-lite"/>
    </source>
</evidence>
<dbReference type="AlphaFoldDB" id="A0A2V1AUQ2"/>
<comment type="subunit">
    <text evidence="9">Component of the ER-mitochondria encounter structure (ERMES) or MDM complex, composed of MMM1, MDM10, MDM12 and MDM34. A MMM1 homodimer associates with one molecule of MDM12 on each side in a pairwise head-to-tail manner, and the SMP-LTD domains of MMM1 and MDM12 generate a continuous hydrophobic tunnel for phospholipid trafficking.</text>
</comment>
<dbReference type="STRING" id="45357.A0A2V1AUQ2"/>
<evidence type="ECO:0000313" key="13">
    <source>
        <dbReference type="Proteomes" id="UP000244309"/>
    </source>
</evidence>
<feature type="compositionally biased region" description="Basic and acidic residues" evidence="10">
    <location>
        <begin position="369"/>
        <end position="382"/>
    </location>
</feature>
<dbReference type="GO" id="GO:0032865">
    <property type="term" value="C:ERMES complex"/>
    <property type="evidence" value="ECO:0007669"/>
    <property type="project" value="UniProtKB-UniRule"/>
</dbReference>
<feature type="compositionally biased region" description="Acidic residues" evidence="10">
    <location>
        <begin position="346"/>
        <end position="363"/>
    </location>
</feature>
<evidence type="ECO:0000256" key="1">
    <source>
        <dbReference type="ARBA" id="ARBA00004370"/>
    </source>
</evidence>
<keyword evidence="7 9" id="KW-0496">Mitochondrion</keyword>
<organism evidence="12 13">
    <name type="scientific">Candidozyma haemuli</name>
    <dbReference type="NCBI Taxonomy" id="45357"/>
    <lineage>
        <taxon>Eukaryota</taxon>
        <taxon>Fungi</taxon>
        <taxon>Dikarya</taxon>
        <taxon>Ascomycota</taxon>
        <taxon>Saccharomycotina</taxon>
        <taxon>Pichiomycetes</taxon>
        <taxon>Metschnikowiaceae</taxon>
        <taxon>Candidozyma</taxon>
    </lineage>
</organism>
<keyword evidence="4 9" id="KW-0256">Endoplasmic reticulum</keyword>
<comment type="similarity">
    <text evidence="9">Belongs to the MDM12 family.</text>
</comment>
<keyword evidence="8 9" id="KW-0472">Membrane</keyword>
<dbReference type="GO" id="GO:0008289">
    <property type="term" value="F:lipid binding"/>
    <property type="evidence" value="ECO:0007669"/>
    <property type="project" value="UniProtKB-KW"/>
</dbReference>
<evidence type="ECO:0000256" key="7">
    <source>
        <dbReference type="ARBA" id="ARBA00023128"/>
    </source>
</evidence>
<keyword evidence="6" id="KW-0446">Lipid-binding</keyword>
<dbReference type="GO" id="GO:0045040">
    <property type="term" value="P:protein insertion into mitochondrial outer membrane"/>
    <property type="evidence" value="ECO:0007669"/>
    <property type="project" value="UniProtKB-UniRule"/>
</dbReference>
<feature type="compositionally biased region" description="Polar residues" evidence="10">
    <location>
        <begin position="264"/>
        <end position="284"/>
    </location>
</feature>
<name>A0A2V1AUQ2_9ASCO</name>
<evidence type="ECO:0000256" key="5">
    <source>
        <dbReference type="ARBA" id="ARBA00023055"/>
    </source>
</evidence>
<comment type="function">
    <text evidence="9">Component of the ERMES/MDM complex, which serves as a molecular tether to connect the endoplasmic reticulum (ER) and mitochondria. Components of this complex are involved in the control of mitochondrial shape and protein biogenesis, and function in nonvesicular lipid trafficking between the ER and mitochondria. MDM12 is required for the interaction of the ER-resident membrane protein MMM1 and the outer mitochondrial membrane-resident beta-barrel protein MDM10. The MDM12-MMM1 subcomplex functions in the major beta-barrel assembly pathway that is responsible for biogenesis of all mitochondrial outer membrane beta-barrel proteins, and acts in a late step after the SAM complex. The MDM10-MDM12-MMM1 subcomplex further acts in the TOM40-specific pathway after the action of the MDM12-MMM1 complex. Essential for establishing and maintaining the structure of mitochondria and maintenance of mtDNA nucleoids.</text>
</comment>
<feature type="region of interest" description="Disordered" evidence="10">
    <location>
        <begin position="263"/>
        <end position="284"/>
    </location>
</feature>
<reference evidence="12 13" key="1">
    <citation type="submission" date="2017-12" db="EMBL/GenBank/DDBJ databases">
        <title>Genome Sequence of a Multidrug-Resistant Candida haemulonii Isolate from a Patient with Chronic Leg Ulcers in Israel.</title>
        <authorList>
            <person name="Chow N.A."/>
            <person name="Gade L."/>
            <person name="Batra D."/>
            <person name="Rowe L.A."/>
            <person name="Ben-Ami R."/>
            <person name="Loparev V.N."/>
            <person name="Litvintseva A.P."/>
        </authorList>
    </citation>
    <scope>NUCLEOTIDE SEQUENCE [LARGE SCALE GENOMIC DNA]</scope>
    <source>
        <strain evidence="12 13">B11899</strain>
    </source>
</reference>
<dbReference type="Pfam" id="PF26544">
    <property type="entry name" value="Mdm12"/>
    <property type="match status" value="2"/>
</dbReference>
<dbReference type="PANTHER" id="PTHR28204">
    <property type="entry name" value="MITOCHONDRIAL DISTRIBUTION AND MORPHOLOGY PROTEIN 12"/>
    <property type="match status" value="1"/>
</dbReference>
<evidence type="ECO:0000256" key="6">
    <source>
        <dbReference type="ARBA" id="ARBA00023121"/>
    </source>
</evidence>
<dbReference type="OrthoDB" id="3356905at2759"/>
<evidence type="ECO:0000256" key="4">
    <source>
        <dbReference type="ARBA" id="ARBA00022824"/>
    </source>
</evidence>
<comment type="caution">
    <text evidence="12">The sequence shown here is derived from an EMBL/GenBank/DDBJ whole genome shotgun (WGS) entry which is preliminary data.</text>
</comment>
<feature type="region of interest" description="Disordered" evidence="10">
    <location>
        <begin position="346"/>
        <end position="382"/>
    </location>
</feature>
<evidence type="ECO:0000256" key="8">
    <source>
        <dbReference type="ARBA" id="ARBA00023136"/>
    </source>
</evidence>
<dbReference type="EMBL" id="PKFO01000005">
    <property type="protein sequence ID" value="PVH21830.1"/>
    <property type="molecule type" value="Genomic_DNA"/>
</dbReference>
<protein>
    <recommendedName>
        <fullName evidence="9">Mitochondrial distribution and morphology protein 12</fullName>
    </recommendedName>
    <alternativeName>
        <fullName evidence="9">Mitochondrial inheritance component MDM12</fullName>
    </alternativeName>
</protein>
<keyword evidence="2" id="KW-0813">Transport</keyword>
<dbReference type="InterPro" id="IPR027532">
    <property type="entry name" value="Mdm12"/>
</dbReference>
<sequence length="382" mass="43215">MSFDINWDKLVEDNSINESIREFLDRQLNQLSLPSYIDNLTVTEFSLGSKAPELTIRHVGDPFDEFYEEDDENEEEKNQMSPTMSDSDSDSEDEDSEYGYDGHTTLNETGLKDTLRDMPPSPPLIPHDPRDILRNFHAYSMNNVGLGHHISSVNESETPTNIFAQNPLRPAITPGQKAVKRDSSDLQTIIEIDYEGDSTMEVTVNLLVNYPSAQFITLPIKLYITDLVIHSLAAVAYMKKSIFVSFLCDLNDAQSEYFMKSRGLSGTNERSPNTPSTGGNFVDYSSPTNHERIDVIKSVKIESEIGELGNNVLRNVGKVERFLIDQLRRIIRDEIAWPSWVCFDLNEDDDEENSEEEQEEEGDNVNGAAEEKPLDSDTLRSL</sequence>
<dbReference type="HAMAP" id="MF_03104">
    <property type="entry name" value="Mdm12"/>
    <property type="match status" value="1"/>
</dbReference>
<evidence type="ECO:0000259" key="11">
    <source>
        <dbReference type="PROSITE" id="PS51847"/>
    </source>
</evidence>
<dbReference type="Proteomes" id="UP000244309">
    <property type="component" value="Unassembled WGS sequence"/>
</dbReference>
<keyword evidence="13" id="KW-1185">Reference proteome</keyword>
<evidence type="ECO:0000256" key="2">
    <source>
        <dbReference type="ARBA" id="ARBA00022448"/>
    </source>
</evidence>
<proteinExistence type="inferred from homology"/>
<feature type="region of interest" description="Disordered" evidence="10">
    <location>
        <begin position="68"/>
        <end position="125"/>
    </location>
</feature>
<dbReference type="PANTHER" id="PTHR28204:SF1">
    <property type="entry name" value="MITOCHONDRIAL DISTRIBUTION AND MORPHOLOGY PROTEIN 12"/>
    <property type="match status" value="1"/>
</dbReference>
<keyword evidence="5" id="KW-0445">Lipid transport</keyword>
<gene>
    <name evidence="9" type="primary">MDM12</name>
    <name evidence="12" type="ORF">CXQ85_000822</name>
</gene>
<dbReference type="VEuPathDB" id="FungiDB:CXQ85_000822"/>
<evidence type="ECO:0000256" key="9">
    <source>
        <dbReference type="HAMAP-Rule" id="MF_03104"/>
    </source>
</evidence>
<dbReference type="GO" id="GO:0005789">
    <property type="term" value="C:endoplasmic reticulum membrane"/>
    <property type="evidence" value="ECO:0007669"/>
    <property type="project" value="UniProtKB-SubCell"/>
</dbReference>
<evidence type="ECO:0000256" key="3">
    <source>
        <dbReference type="ARBA" id="ARBA00022787"/>
    </source>
</evidence>
<dbReference type="PROSITE" id="PS51847">
    <property type="entry name" value="SMP"/>
    <property type="match status" value="1"/>
</dbReference>
<dbReference type="GO" id="GO:0015914">
    <property type="term" value="P:phospholipid transport"/>
    <property type="evidence" value="ECO:0007669"/>
    <property type="project" value="TreeGrafter"/>
</dbReference>
<accession>A0A2V1AUQ2</accession>
<evidence type="ECO:0000313" key="12">
    <source>
        <dbReference type="EMBL" id="PVH21830.1"/>
    </source>
</evidence>
<dbReference type="CDD" id="cd21672">
    <property type="entry name" value="SMP_Mdm12"/>
    <property type="match status" value="1"/>
</dbReference>